<feature type="domain" description="Methyltransferase" evidence="1">
    <location>
        <begin position="43"/>
        <end position="134"/>
    </location>
</feature>
<keyword evidence="2" id="KW-0489">Methyltransferase</keyword>
<dbReference type="PATRIC" id="fig|1353533.3.peg.3631"/>
<evidence type="ECO:0000313" key="2">
    <source>
        <dbReference type="EMBL" id="ESP92195.1"/>
    </source>
</evidence>
<accession>V4HMY8</accession>
<dbReference type="Gene3D" id="3.40.50.150">
    <property type="entry name" value="Vaccinia Virus protein VP39"/>
    <property type="match status" value="1"/>
</dbReference>
<dbReference type="Proteomes" id="UP000017820">
    <property type="component" value="Unassembled WGS sequence"/>
</dbReference>
<gene>
    <name evidence="2" type="ORF">PL2TA16_05032</name>
</gene>
<dbReference type="AlphaFoldDB" id="V4HMY8"/>
<proteinExistence type="predicted"/>
<keyword evidence="2" id="KW-0808">Transferase</keyword>
<evidence type="ECO:0000313" key="3">
    <source>
        <dbReference type="Proteomes" id="UP000017820"/>
    </source>
</evidence>
<comment type="caution">
    <text evidence="2">The sequence shown here is derived from an EMBL/GenBank/DDBJ whole genome shotgun (WGS) entry which is preliminary data.</text>
</comment>
<dbReference type="InterPro" id="IPR041698">
    <property type="entry name" value="Methyltransf_25"/>
</dbReference>
<evidence type="ECO:0000259" key="1">
    <source>
        <dbReference type="Pfam" id="PF13649"/>
    </source>
</evidence>
<dbReference type="SUPFAM" id="SSF53335">
    <property type="entry name" value="S-adenosyl-L-methionine-dependent methyltransferases"/>
    <property type="match status" value="1"/>
</dbReference>
<reference evidence="2 3" key="1">
    <citation type="submission" date="2013-07" db="EMBL/GenBank/DDBJ databases">
        <title>Draft genome sequence of Pseudoalteromonas luteoviolacea 2ta16.</title>
        <authorList>
            <person name="Allen E.E."/>
            <person name="Azam F."/>
            <person name="Podell S."/>
        </authorList>
    </citation>
    <scope>NUCLEOTIDE SEQUENCE [LARGE SCALE GENOMIC DNA]</scope>
    <source>
        <strain evidence="2 3">2ta16</strain>
    </source>
</reference>
<protein>
    <submittedName>
        <fullName evidence="2">Methyltransferase domain protein</fullName>
    </submittedName>
</protein>
<dbReference type="GO" id="GO:0032259">
    <property type="term" value="P:methylation"/>
    <property type="evidence" value="ECO:0007669"/>
    <property type="project" value="UniProtKB-KW"/>
</dbReference>
<sequence length="267" mass="30408">MSQCIWSKSAEQYAKSAPKISFYRDTAKFSAEILDKYNYKNFVDLGCGSSNLIADALLRGKPHRQLVCTDAATGMIEVAKRDNIHPNAKYLAVNSEHIQFESNSQCCFLANSAFWMFDFEDTLSRIRAQLKCNGGLLVNFSEWDLQDGTQDKLRYQLIDQQLALNSFSNKVHRGTAKKYCQNKLIDIIKSHGFSVPEVLTKQVLVTKTDWIEFYKIPAIANKSLPHLALTDALKTLNLAMKALPDDYLHTMQWLYVKAVKMPRPLSR</sequence>
<dbReference type="Pfam" id="PF13649">
    <property type="entry name" value="Methyltransf_25"/>
    <property type="match status" value="1"/>
</dbReference>
<organism evidence="2 3">
    <name type="scientific">Pseudoalteromonas luteoviolacea (strain 2ta16)</name>
    <dbReference type="NCBI Taxonomy" id="1353533"/>
    <lineage>
        <taxon>Bacteria</taxon>
        <taxon>Pseudomonadati</taxon>
        <taxon>Pseudomonadota</taxon>
        <taxon>Gammaproteobacteria</taxon>
        <taxon>Alteromonadales</taxon>
        <taxon>Pseudoalteromonadaceae</taxon>
        <taxon>Pseudoalteromonas</taxon>
    </lineage>
</organism>
<dbReference type="RefSeq" id="WP_023400492.1">
    <property type="nucleotide sequence ID" value="NZ_AUSV01000086.1"/>
</dbReference>
<dbReference type="GO" id="GO:0008168">
    <property type="term" value="F:methyltransferase activity"/>
    <property type="evidence" value="ECO:0007669"/>
    <property type="project" value="UniProtKB-KW"/>
</dbReference>
<dbReference type="InterPro" id="IPR029063">
    <property type="entry name" value="SAM-dependent_MTases_sf"/>
</dbReference>
<name>V4HMY8_PSEL2</name>
<dbReference type="CDD" id="cd02440">
    <property type="entry name" value="AdoMet_MTases"/>
    <property type="match status" value="1"/>
</dbReference>
<dbReference type="EMBL" id="AUSV01000086">
    <property type="protein sequence ID" value="ESP92195.1"/>
    <property type="molecule type" value="Genomic_DNA"/>
</dbReference>